<dbReference type="Pfam" id="PF01129">
    <property type="entry name" value="ART"/>
    <property type="match status" value="1"/>
</dbReference>
<evidence type="ECO:0000256" key="7">
    <source>
        <dbReference type="ARBA" id="ARBA00047597"/>
    </source>
</evidence>
<keyword evidence="5" id="KW-0677">Repeat</keyword>
<feature type="repeat" description="TPR" evidence="8">
    <location>
        <begin position="463"/>
        <end position="496"/>
    </location>
</feature>
<organism evidence="10">
    <name type="scientific">Adineta vaga</name>
    <name type="common">Rotifer</name>
    <name type="synonym">Callidina vaga</name>
    <dbReference type="NCBI Taxonomy" id="104782"/>
    <lineage>
        <taxon>Eukaryota</taxon>
        <taxon>Metazoa</taxon>
        <taxon>Spiralia</taxon>
        <taxon>Gnathifera</taxon>
        <taxon>Rotifera</taxon>
        <taxon>Eurotatoria</taxon>
        <taxon>Bdelloidea</taxon>
        <taxon>Adinetida</taxon>
        <taxon>Adinetidae</taxon>
        <taxon>Adineta</taxon>
    </lineage>
</organism>
<keyword evidence="4" id="KW-0548">Nucleotidyltransferase</keyword>
<comment type="catalytic activity">
    <reaction evidence="7 9">
        <text>L-arginyl-[protein] + NAD(+) = N(omega)-(ADP-D-ribosyl)-L-arginyl-[protein] + nicotinamide + H(+)</text>
        <dbReference type="Rhea" id="RHEA:19149"/>
        <dbReference type="Rhea" id="RHEA-COMP:10532"/>
        <dbReference type="Rhea" id="RHEA-COMP:15087"/>
        <dbReference type="ChEBI" id="CHEBI:15378"/>
        <dbReference type="ChEBI" id="CHEBI:17154"/>
        <dbReference type="ChEBI" id="CHEBI:29965"/>
        <dbReference type="ChEBI" id="CHEBI:57540"/>
        <dbReference type="ChEBI" id="CHEBI:142554"/>
        <dbReference type="EC" id="2.4.2.31"/>
    </reaction>
</comment>
<dbReference type="GO" id="GO:0106274">
    <property type="term" value="F:NAD+-protein-arginine ADP-ribosyltransferase activity"/>
    <property type="evidence" value="ECO:0007669"/>
    <property type="project" value="UniProtKB-EC"/>
</dbReference>
<dbReference type="PANTHER" id="PTHR45641:SF19">
    <property type="entry name" value="NEPHROCYSTIN-3"/>
    <property type="match status" value="1"/>
</dbReference>
<dbReference type="Gene3D" id="1.25.40.10">
    <property type="entry name" value="Tetratricopeptide repeat domain"/>
    <property type="match status" value="2"/>
</dbReference>
<dbReference type="InterPro" id="IPR000768">
    <property type="entry name" value="ART"/>
</dbReference>
<keyword evidence="2 9" id="KW-0328">Glycosyltransferase</keyword>
<dbReference type="SMART" id="SM00028">
    <property type="entry name" value="TPR"/>
    <property type="match status" value="5"/>
</dbReference>
<dbReference type="GO" id="GO:0016779">
    <property type="term" value="F:nucleotidyltransferase activity"/>
    <property type="evidence" value="ECO:0007669"/>
    <property type="project" value="UniProtKB-KW"/>
</dbReference>
<dbReference type="Pfam" id="PF13424">
    <property type="entry name" value="TPR_12"/>
    <property type="match status" value="3"/>
</dbReference>
<dbReference type="EC" id="2.4.2.31" evidence="9"/>
<keyword evidence="3 9" id="KW-0808">Transferase</keyword>
<protein>
    <recommendedName>
        <fullName evidence="9">NAD(P)(+)--arginine ADP-ribosyltransferase</fullName>
        <ecNumber evidence="9">2.4.2.31</ecNumber>
    </recommendedName>
    <alternativeName>
        <fullName evidence="9">Mono(ADP-ribosyl)transferase</fullName>
    </alternativeName>
</protein>
<evidence type="ECO:0000256" key="9">
    <source>
        <dbReference type="RuleBase" id="RU361228"/>
    </source>
</evidence>
<dbReference type="InterPro" id="IPR011990">
    <property type="entry name" value="TPR-like_helical_dom_sf"/>
</dbReference>
<evidence type="ECO:0000256" key="4">
    <source>
        <dbReference type="ARBA" id="ARBA00022695"/>
    </source>
</evidence>
<dbReference type="AlphaFoldDB" id="B3G449"/>
<sequence length="645" mass="75240">MATLSTHNDDYNFEIYSLFWLDAEVNISSENVDAQNRIRAFINHLKTFEDAEECKHQIQSLSSHDRLILIVSGRLGNEVVSCIHQLRQVCSIYVKGVIVTLDDLVEQIRSQYIKEQQSKVDEPILINIFKTNLGYERSTTGLNGQFIHLQLLIDCFIRIQPTKNDMNELLSFCREYYKDNKIQLSILNEFDETYSPDQSLSWYTRDSFLYRLLNKSLRTQNVDQLFLFRFVICDLQQQLQKYRCTSSMRLYRGQLMSKEEFQVLQDSVGEFISMNSFLSTTLNRQVARSFLGDSNDLERVLFEINTDPRLDNIKPFANITLLSNFANEEEVLMMLRSIFRLISIFCDNDGIWIIRMELSSDDDHSFKPIFDYMKNDYGGGDAKTNILRFCIVLMEMGKLDEAEHYFHRLLEELSNEHKDVRRCHYLLGILYTKKGNYDTSLDWHYKALEKKTKHGKNNDLDLAHSYNCIGNIRRKQGNYDEALKMFHTALTIYNRVLGEEHVDVTKCLANIGNVYQRKDDYRKALKYHLETLSIRQKYLPADHPHLGASHYNVATAYRYLGKSELALEHANISLKISQKSLPPNHPNIAWAIENIGYVCEDMGQLDEALSHLKKAAALYRETLPLTHPYIADVERNIQRISSQLH</sequence>
<dbReference type="InterPro" id="IPR019734">
    <property type="entry name" value="TPR_rpt"/>
</dbReference>
<dbReference type="Gene3D" id="3.90.176.10">
    <property type="entry name" value="Toxin ADP-ribosyltransferase, Chain A, domain 1"/>
    <property type="match status" value="1"/>
</dbReference>
<evidence type="ECO:0000256" key="5">
    <source>
        <dbReference type="ARBA" id="ARBA00022737"/>
    </source>
</evidence>
<evidence type="ECO:0000256" key="6">
    <source>
        <dbReference type="ARBA" id="ARBA00022803"/>
    </source>
</evidence>
<reference evidence="10" key="1">
    <citation type="journal article" date="2008" name="Science">
        <title>Massive horizontal gene transfer in bdelloid rotifers.</title>
        <authorList>
            <person name="Gladyshev E.A."/>
            <person name="Meselson M.S."/>
            <person name="Arkhipova I.R."/>
        </authorList>
    </citation>
    <scope>NUCLEOTIDE SEQUENCE</scope>
</reference>
<dbReference type="SUPFAM" id="SSF48452">
    <property type="entry name" value="TPR-like"/>
    <property type="match status" value="2"/>
</dbReference>
<evidence type="ECO:0000256" key="2">
    <source>
        <dbReference type="ARBA" id="ARBA00022676"/>
    </source>
</evidence>
<evidence type="ECO:0000256" key="8">
    <source>
        <dbReference type="PROSITE-ProRule" id="PRU00339"/>
    </source>
</evidence>
<dbReference type="EMBL" id="EU643474">
    <property type="protein sequence ID" value="ACD54597.1"/>
    <property type="molecule type" value="Genomic_DNA"/>
</dbReference>
<accession>B3G449</accession>
<evidence type="ECO:0000256" key="1">
    <source>
        <dbReference type="ARBA" id="ARBA00009558"/>
    </source>
</evidence>
<keyword evidence="9" id="KW-0521">NADP</keyword>
<proteinExistence type="inferred from homology"/>
<keyword evidence="6 8" id="KW-0802">TPR repeat</keyword>
<dbReference type="SUPFAM" id="SSF56399">
    <property type="entry name" value="ADP-ribosylation"/>
    <property type="match status" value="1"/>
</dbReference>
<dbReference type="PROSITE" id="PS51996">
    <property type="entry name" value="TR_MART"/>
    <property type="match status" value="1"/>
</dbReference>
<comment type="similarity">
    <text evidence="1 9">Belongs to the Arg-specific ADP-ribosyltransferase family.</text>
</comment>
<evidence type="ECO:0000256" key="3">
    <source>
        <dbReference type="ARBA" id="ARBA00022679"/>
    </source>
</evidence>
<keyword evidence="9" id="KW-0520">NAD</keyword>
<name>B3G449_ADIVA</name>
<dbReference type="PANTHER" id="PTHR45641">
    <property type="entry name" value="TETRATRICOPEPTIDE REPEAT PROTEIN (AFU_ORTHOLOGUE AFUA_6G03870)"/>
    <property type="match status" value="1"/>
</dbReference>
<feature type="repeat" description="TPR" evidence="8">
    <location>
        <begin position="505"/>
        <end position="538"/>
    </location>
</feature>
<dbReference type="PROSITE" id="PS50005">
    <property type="entry name" value="TPR"/>
    <property type="match status" value="2"/>
</dbReference>
<evidence type="ECO:0000313" key="10">
    <source>
        <dbReference type="EMBL" id="ACD54597.1"/>
    </source>
</evidence>